<dbReference type="EMBL" id="FNSQ01000005">
    <property type="protein sequence ID" value="SEB36198.1"/>
    <property type="molecule type" value="Genomic_DNA"/>
</dbReference>
<evidence type="ECO:0000256" key="3">
    <source>
        <dbReference type="ARBA" id="ARBA00022989"/>
    </source>
</evidence>
<evidence type="ECO:0000256" key="1">
    <source>
        <dbReference type="ARBA" id="ARBA00004651"/>
    </source>
</evidence>
<organism evidence="7 8">
    <name type="scientific">Microbacterium hydrocarbonoxydans</name>
    <dbReference type="NCBI Taxonomy" id="273678"/>
    <lineage>
        <taxon>Bacteria</taxon>
        <taxon>Bacillati</taxon>
        <taxon>Actinomycetota</taxon>
        <taxon>Actinomycetes</taxon>
        <taxon>Micrococcales</taxon>
        <taxon>Microbacteriaceae</taxon>
        <taxon>Microbacterium</taxon>
    </lineage>
</organism>
<dbReference type="RefSeq" id="WP_060927737.1">
    <property type="nucleotide sequence ID" value="NZ_FNSQ01000005.1"/>
</dbReference>
<feature type="transmembrane region" description="Helical" evidence="5">
    <location>
        <begin position="157"/>
        <end position="175"/>
    </location>
</feature>
<dbReference type="InterPro" id="IPR011701">
    <property type="entry name" value="MFS"/>
</dbReference>
<evidence type="ECO:0000256" key="5">
    <source>
        <dbReference type="SAM" id="Phobius"/>
    </source>
</evidence>
<dbReference type="InterPro" id="IPR051788">
    <property type="entry name" value="MFS_Transporter"/>
</dbReference>
<dbReference type="InterPro" id="IPR020846">
    <property type="entry name" value="MFS_dom"/>
</dbReference>
<feature type="transmembrane region" description="Helical" evidence="5">
    <location>
        <begin position="290"/>
        <end position="309"/>
    </location>
</feature>
<feature type="transmembrane region" description="Helical" evidence="5">
    <location>
        <begin position="355"/>
        <end position="375"/>
    </location>
</feature>
<reference evidence="8" key="1">
    <citation type="submission" date="2016-10" db="EMBL/GenBank/DDBJ databases">
        <authorList>
            <person name="Varghese N."/>
            <person name="Submissions S."/>
        </authorList>
    </citation>
    <scope>NUCLEOTIDE SEQUENCE [LARGE SCALE GENOMIC DNA]</scope>
    <source>
        <strain evidence="8">DSM 16089</strain>
    </source>
</reference>
<proteinExistence type="predicted"/>
<evidence type="ECO:0000313" key="8">
    <source>
        <dbReference type="Proteomes" id="UP000183750"/>
    </source>
</evidence>
<feature type="domain" description="Major facilitator superfamily (MFS) profile" evidence="6">
    <location>
        <begin position="1"/>
        <end position="378"/>
    </location>
</feature>
<keyword evidence="8" id="KW-1185">Reference proteome</keyword>
<comment type="subcellular location">
    <subcellularLocation>
        <location evidence="1">Cell membrane</location>
        <topology evidence="1">Multi-pass membrane protein</topology>
    </subcellularLocation>
</comment>
<dbReference type="GO" id="GO:0005886">
    <property type="term" value="C:plasma membrane"/>
    <property type="evidence" value="ECO:0007669"/>
    <property type="project" value="UniProtKB-SubCell"/>
</dbReference>
<keyword evidence="3 5" id="KW-1133">Transmembrane helix</keyword>
<name>A0A1H4ISC5_9MICO</name>
<dbReference type="PANTHER" id="PTHR23514">
    <property type="entry name" value="BYPASS OF STOP CODON PROTEIN 6"/>
    <property type="match status" value="1"/>
</dbReference>
<dbReference type="GO" id="GO:0022857">
    <property type="term" value="F:transmembrane transporter activity"/>
    <property type="evidence" value="ECO:0007669"/>
    <property type="project" value="InterPro"/>
</dbReference>
<feature type="transmembrane region" description="Helical" evidence="5">
    <location>
        <begin position="125"/>
        <end position="145"/>
    </location>
</feature>
<evidence type="ECO:0000313" key="7">
    <source>
        <dbReference type="EMBL" id="SEB36198.1"/>
    </source>
</evidence>
<feature type="transmembrane region" description="Helical" evidence="5">
    <location>
        <begin position="69"/>
        <end position="87"/>
    </location>
</feature>
<dbReference type="SUPFAM" id="SSF103473">
    <property type="entry name" value="MFS general substrate transporter"/>
    <property type="match status" value="1"/>
</dbReference>
<feature type="transmembrane region" description="Helical" evidence="5">
    <location>
        <begin position="265"/>
        <end position="284"/>
    </location>
</feature>
<evidence type="ECO:0000259" key="6">
    <source>
        <dbReference type="PROSITE" id="PS50850"/>
    </source>
</evidence>
<feature type="transmembrane region" description="Helical" evidence="5">
    <location>
        <begin position="234"/>
        <end position="253"/>
    </location>
</feature>
<evidence type="ECO:0000256" key="4">
    <source>
        <dbReference type="ARBA" id="ARBA00023136"/>
    </source>
</evidence>
<protein>
    <submittedName>
        <fullName evidence="7">Predicted arabinose efflux permease, MFS family</fullName>
    </submittedName>
</protein>
<dbReference type="InterPro" id="IPR036259">
    <property type="entry name" value="MFS_trans_sf"/>
</dbReference>
<dbReference type="Pfam" id="PF07690">
    <property type="entry name" value="MFS_1"/>
    <property type="match status" value="1"/>
</dbReference>
<feature type="transmembrane region" description="Helical" evidence="5">
    <location>
        <begin position="93"/>
        <end position="113"/>
    </location>
</feature>
<gene>
    <name evidence="7" type="ORF">SAMN04489807_0146</name>
</gene>
<feature type="transmembrane region" description="Helical" evidence="5">
    <location>
        <begin position="7"/>
        <end position="27"/>
    </location>
</feature>
<accession>A0A1H4ISC5</accession>
<dbReference type="Gene3D" id="1.20.1250.20">
    <property type="entry name" value="MFS general substrate transporter like domains"/>
    <property type="match status" value="2"/>
</dbReference>
<dbReference type="PROSITE" id="PS50850">
    <property type="entry name" value="MFS"/>
    <property type="match status" value="1"/>
</dbReference>
<dbReference type="Proteomes" id="UP000183750">
    <property type="component" value="Unassembled WGS sequence"/>
</dbReference>
<dbReference type="OrthoDB" id="3831523at2"/>
<keyword evidence="2 5" id="KW-0812">Transmembrane</keyword>
<evidence type="ECO:0000256" key="2">
    <source>
        <dbReference type="ARBA" id="ARBA00022692"/>
    </source>
</evidence>
<keyword evidence="4 5" id="KW-0472">Membrane</keyword>
<dbReference type="AlphaFoldDB" id="A0A1H4ISC5"/>
<feature type="transmembrane region" description="Helical" evidence="5">
    <location>
        <begin position="39"/>
        <end position="57"/>
    </location>
</feature>
<feature type="transmembrane region" description="Helical" evidence="5">
    <location>
        <begin position="196"/>
        <end position="214"/>
    </location>
</feature>
<dbReference type="PANTHER" id="PTHR23514:SF13">
    <property type="entry name" value="INNER MEMBRANE PROTEIN YBJJ"/>
    <property type="match status" value="1"/>
</dbReference>
<feature type="transmembrane region" description="Helical" evidence="5">
    <location>
        <begin position="330"/>
        <end position="349"/>
    </location>
</feature>
<sequence>MRGATSAYLGFAAYGLFWGTWGAALPALRDSAAVDESGLGIALLFVGAGALPAMLLVGRAVDRFGSRIGGILLILLAVSGMTIAAIAHDLLGLIIGMTLVGASSGAADVAINAQAGLVEQRSGRRVITVAHGVFSASVVLGSAGAGGLRSLGFGPEVVFLIAGGALAIAGVVVMMTGDRAHRDPSEAPTHSHVRPLWWIPFVGVGLVGALGFAIENAHQSWSAIFVGDVLGADPAVTALAPATFALFAAVTRFTVGALPRLSPRMLLIGGAALAAAGTLLVSTASTVPMAIGGLALAAIGTAVLYPTLLSEATRDVAPAQRGRATSAMTAISYIGFILGPVYVGLLSAFTGMRGSMVGVAALAVIFAVLAPLLLARRNRASSARLESAGVMRR</sequence>